<dbReference type="Proteomes" id="UP000193566">
    <property type="component" value="Unassembled WGS sequence"/>
</dbReference>
<comment type="caution">
    <text evidence="7">The sequence shown here is derived from an EMBL/GenBank/DDBJ whole genome shotgun (WGS) entry which is preliminary data.</text>
</comment>
<keyword evidence="3" id="KW-0560">Oxidoreductase</keyword>
<accession>A0ABY1MFA9</accession>
<dbReference type="PANTHER" id="PTHR30011">
    <property type="entry name" value="ALKANESULFONATE MONOOXYGENASE-RELATED"/>
    <property type="match status" value="1"/>
</dbReference>
<dbReference type="PANTHER" id="PTHR30011:SF16">
    <property type="entry name" value="C2H2 FINGER DOMAIN TRANSCRIPTION FACTOR (EUROFUNG)-RELATED"/>
    <property type="match status" value="1"/>
</dbReference>
<dbReference type="InterPro" id="IPR016215">
    <property type="entry name" value="NTA_MOA"/>
</dbReference>
<evidence type="ECO:0000313" key="8">
    <source>
        <dbReference type="Proteomes" id="UP000193566"/>
    </source>
</evidence>
<dbReference type="InterPro" id="IPR051260">
    <property type="entry name" value="Diverse_substr_monoxygenases"/>
</dbReference>
<sequence length="505" mass="55238">MVADSKECPHGRATLVIEVIAIGRLGGCPRNHGDRNGSFLAGNRLHWNGFLSGLRKVSTLPSQLHLNVFITGAGHHEASWRLPGTAPERVDDVHYFREIAQTAERGKFDSIFFADVPAVGRHYDRVAQSSFEPLTLLSALALATERIGLIGTVSTTYTEPYNLARQFASLDHISRGRAGWNIVTSWSSAAAYNFGVDGRPGHSERYARAAEFLDVATALWDSWEDDAVVLDRDTGVYADARRVHRIDHAGAHFRVRGPLDAARSPQGRPVLVQAGSSADGRAFAARYAEAIFTAQVDLDDARLFYRDVKQQAAEFGRDPEAVKILPGLSPIVASTEAEARRIEQDLADLSIPEVGLAHLSARFDDVDLSGFPLDGPVPLYALPRPEDVQGAQSRSRIIFDLVERDPGLTLRELLHRLAGARGHGTVVGTPEHVADRIVAWFEAGAADGFNIMPPYLPGSFEVFVDEVVPILQRRGVFRAEYEGTTLRDHYGLSRPAGLFSQVPVS</sequence>
<dbReference type="SUPFAM" id="SSF51679">
    <property type="entry name" value="Bacterial luciferase-like"/>
    <property type="match status" value="1"/>
</dbReference>
<keyword evidence="2" id="KW-0288">FMN</keyword>
<evidence type="ECO:0000256" key="1">
    <source>
        <dbReference type="ARBA" id="ARBA00022630"/>
    </source>
</evidence>
<dbReference type="Gene3D" id="3.20.20.30">
    <property type="entry name" value="Luciferase-like domain"/>
    <property type="match status" value="1"/>
</dbReference>
<evidence type="ECO:0000256" key="2">
    <source>
        <dbReference type="ARBA" id="ARBA00022643"/>
    </source>
</evidence>
<name>A0ABY1MFA9_RHORH</name>
<reference evidence="7 8" key="1">
    <citation type="submission" date="2017-04" db="EMBL/GenBank/DDBJ databases">
        <authorList>
            <person name="Varghese N."/>
            <person name="Submissions S."/>
        </authorList>
    </citation>
    <scope>NUCLEOTIDE SEQUENCE [LARGE SCALE GENOMIC DNA]</scope>
    <source>
        <strain evidence="7 8">J3</strain>
    </source>
</reference>
<dbReference type="NCBIfam" id="TIGR03860">
    <property type="entry name" value="FMN_nitrolo"/>
    <property type="match status" value="1"/>
</dbReference>
<comment type="similarity">
    <text evidence="5">Belongs to the NtaA/SnaA/DszA monooxygenase family.</text>
</comment>
<evidence type="ECO:0000259" key="6">
    <source>
        <dbReference type="Pfam" id="PF00296"/>
    </source>
</evidence>
<keyword evidence="1" id="KW-0285">Flavoprotein</keyword>
<evidence type="ECO:0000256" key="3">
    <source>
        <dbReference type="ARBA" id="ARBA00023002"/>
    </source>
</evidence>
<dbReference type="InterPro" id="IPR011251">
    <property type="entry name" value="Luciferase-like_dom"/>
</dbReference>
<evidence type="ECO:0000256" key="4">
    <source>
        <dbReference type="ARBA" id="ARBA00023033"/>
    </source>
</evidence>
<dbReference type="CDD" id="cd01095">
    <property type="entry name" value="Nitrilotriacetate_monoxgenase"/>
    <property type="match status" value="1"/>
</dbReference>
<dbReference type="InterPro" id="IPR036661">
    <property type="entry name" value="Luciferase-like_sf"/>
</dbReference>
<proteinExistence type="inferred from homology"/>
<keyword evidence="4 7" id="KW-0503">Monooxygenase</keyword>
<dbReference type="Pfam" id="PF00296">
    <property type="entry name" value="Bac_luciferase"/>
    <property type="match status" value="1"/>
</dbReference>
<dbReference type="GO" id="GO:0004497">
    <property type="term" value="F:monooxygenase activity"/>
    <property type="evidence" value="ECO:0007669"/>
    <property type="project" value="UniProtKB-KW"/>
</dbReference>
<evidence type="ECO:0000256" key="5">
    <source>
        <dbReference type="ARBA" id="ARBA00033748"/>
    </source>
</evidence>
<organism evidence="7 8">
    <name type="scientific">Rhodococcus rhodochrous J3</name>
    <dbReference type="NCBI Taxonomy" id="903528"/>
    <lineage>
        <taxon>Bacteria</taxon>
        <taxon>Bacillati</taxon>
        <taxon>Actinomycetota</taxon>
        <taxon>Actinomycetes</taxon>
        <taxon>Mycobacteriales</taxon>
        <taxon>Nocardiaceae</taxon>
        <taxon>Rhodococcus</taxon>
    </lineage>
</organism>
<gene>
    <name evidence="7" type="ORF">SAMN02745947_03183</name>
</gene>
<feature type="domain" description="Luciferase-like" evidence="6">
    <location>
        <begin position="85"/>
        <end position="445"/>
    </location>
</feature>
<dbReference type="PIRSF" id="PIRSF000337">
    <property type="entry name" value="NTA_MOA"/>
    <property type="match status" value="1"/>
</dbReference>
<evidence type="ECO:0000313" key="7">
    <source>
        <dbReference type="EMBL" id="SMG45365.1"/>
    </source>
</evidence>
<keyword evidence="8" id="KW-1185">Reference proteome</keyword>
<protein>
    <submittedName>
        <fullName evidence="7">FMN-dependent oxidoreductase, nitrilotriacetate monooxygenase family</fullName>
    </submittedName>
</protein>
<dbReference type="EMBL" id="FXAV01000008">
    <property type="protein sequence ID" value="SMG45365.1"/>
    <property type="molecule type" value="Genomic_DNA"/>
</dbReference>